<evidence type="ECO:0000256" key="5">
    <source>
        <dbReference type="ARBA" id="ARBA00022771"/>
    </source>
</evidence>
<dbReference type="SUPFAM" id="SSF54975">
    <property type="entry name" value="Acylphosphatase/BLUF domain-like"/>
    <property type="match status" value="1"/>
</dbReference>
<evidence type="ECO:0000259" key="12">
    <source>
        <dbReference type="PROSITE" id="PS51163"/>
    </source>
</evidence>
<feature type="active site" evidence="9">
    <location>
        <position position="21"/>
    </location>
</feature>
<comment type="catalytic activity">
    <reaction evidence="7 8">
        <text>C-terminal L-cysteinyl-[HypE protein] + carbamoyl phosphate + ATP + H2O = C-terminal S-carboxamide-L-cysteinyl-[HypE protein] + AMP + phosphate + diphosphate + H(+)</text>
        <dbReference type="Rhea" id="RHEA:55636"/>
        <dbReference type="Rhea" id="RHEA-COMP:14247"/>
        <dbReference type="Rhea" id="RHEA-COMP:14392"/>
        <dbReference type="ChEBI" id="CHEBI:15377"/>
        <dbReference type="ChEBI" id="CHEBI:15378"/>
        <dbReference type="ChEBI" id="CHEBI:30616"/>
        <dbReference type="ChEBI" id="CHEBI:33019"/>
        <dbReference type="ChEBI" id="CHEBI:43474"/>
        <dbReference type="ChEBI" id="CHEBI:58228"/>
        <dbReference type="ChEBI" id="CHEBI:76913"/>
        <dbReference type="ChEBI" id="CHEBI:139126"/>
        <dbReference type="ChEBI" id="CHEBI:456215"/>
    </reaction>
</comment>
<dbReference type="Pfam" id="PF07503">
    <property type="entry name" value="zf-HYPF"/>
    <property type="match status" value="2"/>
</dbReference>
<dbReference type="InterPro" id="IPR017945">
    <property type="entry name" value="DHBP_synth_RibB-like_a/b_dom"/>
</dbReference>
<evidence type="ECO:0000313" key="13">
    <source>
        <dbReference type="EMBL" id="WRS40564.1"/>
    </source>
</evidence>
<dbReference type="Proteomes" id="UP001334732">
    <property type="component" value="Chromosome"/>
</dbReference>
<evidence type="ECO:0000256" key="10">
    <source>
        <dbReference type="SAM" id="MobiDB-lite"/>
    </source>
</evidence>
<comment type="function">
    <text evidence="8">Involved in the maturation of [NiFe] hydrogenases. Along with HypE, it catalyzes the synthesis of the CN ligands of the active site iron of [NiFe]-hydrogenases. HypF functions as a carbamoyl transferase using carbamoylphosphate as a substrate and transferring the carboxamido moiety in an ATP-dependent reaction to the thiolate of the C-terminal cysteine of HypE yielding a protein-S-carboxamide.</text>
</comment>
<feature type="active site" evidence="9">
    <location>
        <position position="39"/>
    </location>
</feature>
<dbReference type="InterPro" id="IPR051060">
    <property type="entry name" value="Carbamoyltrans_HypF-like"/>
</dbReference>
<dbReference type="InterPro" id="IPR004421">
    <property type="entry name" value="Carbamoyltransferase_HypF"/>
</dbReference>
<dbReference type="InterPro" id="IPR001792">
    <property type="entry name" value="Acylphosphatase-like_dom"/>
</dbReference>
<keyword evidence="5" id="KW-0863">Zinc-finger</keyword>
<dbReference type="Gene3D" id="3.30.420.40">
    <property type="match status" value="1"/>
</dbReference>
<dbReference type="PROSITE" id="PS00150">
    <property type="entry name" value="ACYLPHOSPHATASE_1"/>
    <property type="match status" value="1"/>
</dbReference>
<organism evidence="13 14">
    <name type="scientific">Thiobacillus sedimenti</name>
    <dbReference type="NCBI Taxonomy" id="3110231"/>
    <lineage>
        <taxon>Bacteria</taxon>
        <taxon>Pseudomonadati</taxon>
        <taxon>Pseudomonadota</taxon>
        <taxon>Betaproteobacteria</taxon>
        <taxon>Nitrosomonadales</taxon>
        <taxon>Thiobacillaceae</taxon>
        <taxon>Thiobacillus</taxon>
    </lineage>
</organism>
<dbReference type="Pfam" id="PF17788">
    <property type="entry name" value="HypF_C"/>
    <property type="match status" value="1"/>
</dbReference>
<dbReference type="InterPro" id="IPR036046">
    <property type="entry name" value="Acylphosphatase-like_dom_sf"/>
</dbReference>
<reference evidence="13 14" key="1">
    <citation type="submission" date="2023-12" db="EMBL/GenBank/DDBJ databases">
        <title>Thiobacillus sedimentum sp. nov., a chemolithoautotrophic sulfur-oxidizing bacterium isolated from freshwater sediment.</title>
        <authorList>
            <person name="Luo J."/>
            <person name="Dai C."/>
        </authorList>
    </citation>
    <scope>NUCLEOTIDE SEQUENCE [LARGE SCALE GENOMIC DNA]</scope>
    <source>
        <strain evidence="13 14">SCUT-2</strain>
    </source>
</reference>
<evidence type="ECO:0000256" key="7">
    <source>
        <dbReference type="ARBA" id="ARBA00048220"/>
    </source>
</evidence>
<comment type="similarity">
    <text evidence="2 8">Belongs to the carbamoyltransferase HypF family.</text>
</comment>
<evidence type="ECO:0000256" key="4">
    <source>
        <dbReference type="ARBA" id="ARBA00022723"/>
    </source>
</evidence>
<gene>
    <name evidence="13" type="primary">hypF</name>
    <name evidence="13" type="ORF">VA613_06720</name>
</gene>
<evidence type="ECO:0000313" key="14">
    <source>
        <dbReference type="Proteomes" id="UP001334732"/>
    </source>
</evidence>
<feature type="region of interest" description="Disordered" evidence="10">
    <location>
        <begin position="628"/>
        <end position="648"/>
    </location>
</feature>
<protein>
    <recommendedName>
        <fullName evidence="8">Carbamoyltransferase HypF</fullName>
        <ecNumber evidence="8">6.2.-.-</ecNumber>
    </recommendedName>
</protein>
<dbReference type="NCBIfam" id="TIGR00143">
    <property type="entry name" value="hypF"/>
    <property type="match status" value="1"/>
</dbReference>
<dbReference type="EMBL" id="CP141769">
    <property type="protein sequence ID" value="WRS40564.1"/>
    <property type="molecule type" value="Genomic_DNA"/>
</dbReference>
<keyword evidence="14" id="KW-1185">Reference proteome</keyword>
<name>A0ABZ1CMZ2_9PROT</name>
<dbReference type="InterPro" id="IPR055128">
    <property type="entry name" value="HypF_C_2"/>
</dbReference>
<dbReference type="Pfam" id="PF01300">
    <property type="entry name" value="Sua5_yciO_yrdC"/>
    <property type="match status" value="1"/>
</dbReference>
<sequence>MPEREARHLTLSGKVQGVGFRPFVHRLAHRHGITGWVRNASGAVEIHAEGEPAQLERFVAALVAEAPPLSAPGPLGMSRCPPEGHAAFAILDSAAGREADIHLPADGFVCADCLAELEDPANRRHRYPFINCTQCGPRYTLITALPYDRPNTAMRDFALCPDCRAEYENPLDRRFHAEPMACPVCGPHLHFVEGERIEPGDEAALAAAVAALRAGKIVAAKGVGGYHLMCDATNDAAIAALRERKPRPAKPLAVMFPGLDALRAAVHATPALEAFLASPERPIVLLPKRAGANLSRHIAPGLAEIGCLLPYSPLHALLLADFGGALVATSGNLSGEPVLTENADAQARLAHLADAFLHHDRPIVRPADDPVYRPIAGAPRPLRLGRGSAPLELDLPVPLSEPLLALGSHMKNTVCLAWENRAVVSPHIGELDTARSLDTLAQVAADLQRLYQVEAKRLIVDRHPGYGYRRYARDSGLPLAEVWHHHAHASALAWEFPETEDWIVFAWDGVGLGADRTLWGGEAFTGAPGRWRHAASFRPFRLPGGDKAGREPWRAAAALRWETGADAPFAPAPLHQAWAARLNSPVSTAVGRLFDAAAALAGVCTHASFEGEGPMQLDALAQACALRPEPPDKARDRPVDGRAGSPRAIPLPLEPDAAGLWRSDWAPLLPMLADPAVPVAERAAVFHASLAQALVDQAVRLREATGASSVGLTGGVFQNRVLAEAAIAGLRAAGFTACLPQRIPVNDAGLSFGQVIEFLHR</sequence>
<dbReference type="RefSeq" id="WP_324781091.1">
    <property type="nucleotide sequence ID" value="NZ_CP141769.1"/>
</dbReference>
<keyword evidence="9" id="KW-0378">Hydrolase</keyword>
<feature type="compositionally biased region" description="Basic and acidic residues" evidence="10">
    <location>
        <begin position="629"/>
        <end position="640"/>
    </location>
</feature>
<comment type="pathway">
    <text evidence="1 8">Protein modification; [NiFe] hydrogenase maturation.</text>
</comment>
<dbReference type="GO" id="GO:0016874">
    <property type="term" value="F:ligase activity"/>
    <property type="evidence" value="ECO:0007669"/>
    <property type="project" value="UniProtKB-KW"/>
</dbReference>
<dbReference type="PANTHER" id="PTHR42959">
    <property type="entry name" value="CARBAMOYLTRANSFERASE"/>
    <property type="match status" value="1"/>
</dbReference>
<feature type="domain" description="Acylphosphatase-like" evidence="11">
    <location>
        <begin position="6"/>
        <end position="92"/>
    </location>
</feature>
<dbReference type="InterPro" id="IPR011125">
    <property type="entry name" value="Znf_HypF"/>
</dbReference>
<dbReference type="PANTHER" id="PTHR42959:SF1">
    <property type="entry name" value="CARBAMOYLTRANSFERASE HYPF"/>
    <property type="match status" value="1"/>
</dbReference>
<evidence type="ECO:0000256" key="6">
    <source>
        <dbReference type="ARBA" id="ARBA00022833"/>
    </source>
</evidence>
<accession>A0ABZ1CMZ2</accession>
<dbReference type="InterPro" id="IPR006070">
    <property type="entry name" value="Sua5-like_dom"/>
</dbReference>
<evidence type="ECO:0000256" key="2">
    <source>
        <dbReference type="ARBA" id="ARBA00008097"/>
    </source>
</evidence>
<evidence type="ECO:0000256" key="8">
    <source>
        <dbReference type="PIRNR" id="PIRNR006256"/>
    </source>
</evidence>
<dbReference type="Gene3D" id="3.30.420.360">
    <property type="match status" value="1"/>
</dbReference>
<dbReference type="InterPro" id="IPR041440">
    <property type="entry name" value="HypF_C"/>
</dbReference>
<keyword evidence="4" id="KW-0479">Metal-binding</keyword>
<evidence type="ECO:0000256" key="1">
    <source>
        <dbReference type="ARBA" id="ARBA00004711"/>
    </source>
</evidence>
<comment type="catalytic activity">
    <reaction evidence="9">
        <text>an acyl phosphate + H2O = a carboxylate + phosphate + H(+)</text>
        <dbReference type="Rhea" id="RHEA:14965"/>
        <dbReference type="ChEBI" id="CHEBI:15377"/>
        <dbReference type="ChEBI" id="CHEBI:15378"/>
        <dbReference type="ChEBI" id="CHEBI:29067"/>
        <dbReference type="ChEBI" id="CHEBI:43474"/>
        <dbReference type="ChEBI" id="CHEBI:59918"/>
        <dbReference type="EC" id="3.6.1.7"/>
    </reaction>
</comment>
<evidence type="ECO:0000259" key="11">
    <source>
        <dbReference type="PROSITE" id="PS51160"/>
    </source>
</evidence>
<dbReference type="PROSITE" id="PS51163">
    <property type="entry name" value="YRDC"/>
    <property type="match status" value="1"/>
</dbReference>
<dbReference type="SUPFAM" id="SSF55821">
    <property type="entry name" value="YrdC/RibB"/>
    <property type="match status" value="1"/>
</dbReference>
<dbReference type="EC" id="6.2.-.-" evidence="8"/>
<dbReference type="PROSITE" id="PS51160">
    <property type="entry name" value="ACYLPHOSPHATASE_3"/>
    <property type="match status" value="1"/>
</dbReference>
<keyword evidence="6" id="KW-0862">Zinc</keyword>
<keyword evidence="3 13" id="KW-0436">Ligase</keyword>
<evidence type="ECO:0000256" key="9">
    <source>
        <dbReference type="PROSITE-ProRule" id="PRU00520"/>
    </source>
</evidence>
<dbReference type="InterPro" id="IPR017968">
    <property type="entry name" value="Acylphosphatase_CS"/>
</dbReference>
<dbReference type="Pfam" id="PF22521">
    <property type="entry name" value="HypF_C_2"/>
    <property type="match status" value="1"/>
</dbReference>
<dbReference type="Pfam" id="PF00708">
    <property type="entry name" value="Acylphosphatase"/>
    <property type="match status" value="1"/>
</dbReference>
<evidence type="ECO:0000256" key="3">
    <source>
        <dbReference type="ARBA" id="ARBA00022598"/>
    </source>
</evidence>
<proteinExistence type="inferred from homology"/>
<dbReference type="Gene3D" id="3.30.110.120">
    <property type="match status" value="1"/>
</dbReference>
<dbReference type="PIRSF" id="PIRSF006256">
    <property type="entry name" value="CMPcnvr_hdrg_mat"/>
    <property type="match status" value="1"/>
</dbReference>
<feature type="domain" description="YrdC-like" evidence="12">
    <location>
        <begin position="202"/>
        <end position="387"/>
    </location>
</feature>
<dbReference type="Gene3D" id="3.90.870.50">
    <property type="match status" value="1"/>
</dbReference>